<protein>
    <submittedName>
        <fullName evidence="1">Uncharacterized protein</fullName>
    </submittedName>
</protein>
<dbReference type="KEGG" id="clus:A9F13_14g00110"/>
<reference evidence="1 2" key="1">
    <citation type="submission" date="2017-04" db="EMBL/GenBank/DDBJ databases">
        <title>Draft genome of the yeast Clavispora lusitaniae type strain CBS 6936.</title>
        <authorList>
            <person name="Durrens P."/>
            <person name="Klopp C."/>
            <person name="Biteau N."/>
            <person name="Fitton-Ouhabi V."/>
            <person name="Dementhon K."/>
            <person name="Accoceberry I."/>
            <person name="Sherman D.J."/>
            <person name="Noel T."/>
        </authorList>
    </citation>
    <scope>NUCLEOTIDE SEQUENCE [LARGE SCALE GENOMIC DNA]</scope>
    <source>
        <strain evidence="1 2">CBS 6936</strain>
    </source>
</reference>
<name>A0AA91PX78_CLALS</name>
<proteinExistence type="predicted"/>
<dbReference type="EMBL" id="LYUB02000014">
    <property type="protein sequence ID" value="OVF07184.1"/>
    <property type="molecule type" value="Genomic_DNA"/>
</dbReference>
<gene>
    <name evidence="1" type="ORF">A9F13_14g00110</name>
</gene>
<sequence>MDLVCLGNITVPSAKVVALTLASIGEKVGNQRCNTGSEVMEGMEAGVERTTKATPRGKYADLFGYSRAS</sequence>
<dbReference type="AlphaFoldDB" id="A0AA91PX78"/>
<evidence type="ECO:0000313" key="2">
    <source>
        <dbReference type="Proteomes" id="UP000195602"/>
    </source>
</evidence>
<evidence type="ECO:0000313" key="1">
    <source>
        <dbReference type="EMBL" id="OVF07184.1"/>
    </source>
</evidence>
<comment type="caution">
    <text evidence="1">The sequence shown here is derived from an EMBL/GenBank/DDBJ whole genome shotgun (WGS) entry which is preliminary data.</text>
</comment>
<accession>A0AA91PX78</accession>
<dbReference type="Proteomes" id="UP000195602">
    <property type="component" value="Unassembled WGS sequence"/>
</dbReference>
<organism evidence="1 2">
    <name type="scientific">Clavispora lusitaniae</name>
    <name type="common">Candida lusitaniae</name>
    <dbReference type="NCBI Taxonomy" id="36911"/>
    <lineage>
        <taxon>Eukaryota</taxon>
        <taxon>Fungi</taxon>
        <taxon>Dikarya</taxon>
        <taxon>Ascomycota</taxon>
        <taxon>Saccharomycotina</taxon>
        <taxon>Pichiomycetes</taxon>
        <taxon>Metschnikowiaceae</taxon>
        <taxon>Clavispora</taxon>
    </lineage>
</organism>